<feature type="domain" description="Penicillin-binding protein transpeptidase" evidence="2">
    <location>
        <begin position="34"/>
        <end position="245"/>
    </location>
</feature>
<gene>
    <name evidence="3" type="ORF">WJT86_02910</name>
</gene>
<dbReference type="EMBL" id="JBBYXI010000001">
    <property type="protein sequence ID" value="MEN3930010.1"/>
    <property type="molecule type" value="Genomic_DNA"/>
</dbReference>
<feature type="chain" id="PRO_5045649516" evidence="1">
    <location>
        <begin position="29"/>
        <end position="266"/>
    </location>
</feature>
<dbReference type="InterPro" id="IPR001460">
    <property type="entry name" value="PCN-bd_Tpept"/>
</dbReference>
<sequence>MKRRNILIGFLCALAINSSLFFVTDAKALTPARGCTVILDALTGKQLVRKGDCDQRFSPASTFKMILALIGFDAGILQDQDKPVFKKKGKTVTPEIWLRDSILWYSFEVTKQLGQKRFTDYIRKLHYGNMDVSGDPGKNNSLTQSWIDSSLKISPDEQAAFVLKLFKCDLPVSKEACKKLWASLPQFQAADSWFVRGKTGTVAYRSGVAKQYRLRTGWFIGEAVHKDGTAVVFATTDHQPKNDKQPEGPRVRDKFLAELDNLVSTP</sequence>
<dbReference type="SUPFAM" id="SSF56601">
    <property type="entry name" value="beta-lactamase/transpeptidase-like"/>
    <property type="match status" value="1"/>
</dbReference>
<evidence type="ECO:0000313" key="3">
    <source>
        <dbReference type="EMBL" id="MEN3930010.1"/>
    </source>
</evidence>
<evidence type="ECO:0000259" key="2">
    <source>
        <dbReference type="Pfam" id="PF00905"/>
    </source>
</evidence>
<evidence type="ECO:0000313" key="4">
    <source>
        <dbReference type="Proteomes" id="UP001418637"/>
    </source>
</evidence>
<protein>
    <submittedName>
        <fullName evidence="3">Penicillin-binding transpeptidase domain-containing protein</fullName>
    </submittedName>
</protein>
<organism evidence="3 4">
    <name type="scientific">Hohaiivirga grylli</name>
    <dbReference type="NCBI Taxonomy" id="3133970"/>
    <lineage>
        <taxon>Bacteria</taxon>
        <taxon>Pseudomonadati</taxon>
        <taxon>Pseudomonadota</taxon>
        <taxon>Alphaproteobacteria</taxon>
        <taxon>Hyphomicrobiales</taxon>
        <taxon>Methylobacteriaceae</taxon>
        <taxon>Hohaiivirga</taxon>
    </lineage>
</organism>
<dbReference type="RefSeq" id="WP_346335987.1">
    <property type="nucleotide sequence ID" value="NZ_JBBYXI010000001.1"/>
</dbReference>
<keyword evidence="4" id="KW-1185">Reference proteome</keyword>
<feature type="signal peptide" evidence="1">
    <location>
        <begin position="1"/>
        <end position="28"/>
    </location>
</feature>
<dbReference type="Proteomes" id="UP001418637">
    <property type="component" value="Unassembled WGS sequence"/>
</dbReference>
<dbReference type="InterPro" id="IPR012338">
    <property type="entry name" value="Beta-lactam/transpept-like"/>
</dbReference>
<evidence type="ECO:0000256" key="1">
    <source>
        <dbReference type="SAM" id="SignalP"/>
    </source>
</evidence>
<dbReference type="Gene3D" id="3.40.710.10">
    <property type="entry name" value="DD-peptidase/beta-lactamase superfamily"/>
    <property type="match status" value="1"/>
</dbReference>
<reference evidence="3 4" key="1">
    <citation type="submission" date="2024-04" db="EMBL/GenBank/DDBJ databases">
        <title>A novel species isolated from cricket.</title>
        <authorList>
            <person name="Wang H.-C."/>
        </authorList>
    </citation>
    <scope>NUCLEOTIDE SEQUENCE [LARGE SCALE GENOMIC DNA]</scope>
    <source>
        <strain evidence="3 4">WL0021</strain>
    </source>
</reference>
<name>A0ABV0BH57_9HYPH</name>
<proteinExistence type="predicted"/>
<keyword evidence="1" id="KW-0732">Signal</keyword>
<accession>A0ABV0BH57</accession>
<dbReference type="Pfam" id="PF00905">
    <property type="entry name" value="Transpeptidase"/>
    <property type="match status" value="1"/>
</dbReference>
<comment type="caution">
    <text evidence="3">The sequence shown here is derived from an EMBL/GenBank/DDBJ whole genome shotgun (WGS) entry which is preliminary data.</text>
</comment>